<feature type="transmembrane region" description="Helical" evidence="2">
    <location>
        <begin position="237"/>
        <end position="263"/>
    </location>
</feature>
<evidence type="ECO:0000313" key="4">
    <source>
        <dbReference type="Proteomes" id="UP000663193"/>
    </source>
</evidence>
<sequence>MEPIRKVSGQSDTQPLSSPISPFEDVETAYDSGDLGMQYNDASNYSPLATPDSVIEARRGSYTYLNTPTSTFETDQNSDKESLVGDQFQSHRGHHVKRFDHNESRMKLLRIGGSKLLITMLFSALMCVCLRSWEGFRHQHTVLSKIDVRIFNAIMIGLSLCLGLNLLSSLKHYANTFRWSFLARRYVSLETFDLILHASSLVKVTKLMIISMPGIRRQKHLHKLPWFKDARNDGTKWMWLVCALWLSINIGSQVLVALLSLFWPVENSLTPLMSPGNVTVADLTTWYVGPKAKTNATAMETAWQFGMEAQVYFEYPINETMTDLSSLPGTPLYHNGTSWEYRFFNRNPQQQYTSYILSERKIHASTTCEQLQVDGNVRTDEDGILFIKGKADGQDWTMYNIPEQAAGSITWMASVDAHCGSRCTNFTILQNKDKANIPGSSLFMCNSTLSHVTPAHGKYDISGLTHDDEKSVYGSDAFARIAAGAIGWTGIAWNDWKTLQSRTYTQGSEWSPTTVVTTDDVARMLSRFTIGAVAAFDDHGIRYNVRNQQTVPTQGQQLDVDWFWISVILSSICGIQLIALILMVAFANRAIVRDESFFSMAMLLSPVVSKIGPSGMNLSGAEIKEHRKLMWKKIRYDYREGKDGGPNQVDIFFEGKDQREGRKSWAPGSYS</sequence>
<feature type="transmembrane region" description="Helical" evidence="2">
    <location>
        <begin position="150"/>
        <end position="174"/>
    </location>
</feature>
<name>A0A7U2F6V1_PHANO</name>
<feature type="region of interest" description="Disordered" evidence="1">
    <location>
        <begin position="1"/>
        <end position="27"/>
    </location>
</feature>
<keyword evidence="2" id="KW-0472">Membrane</keyword>
<gene>
    <name evidence="3" type="ORF">JI435_067420</name>
</gene>
<feature type="transmembrane region" description="Helical" evidence="2">
    <location>
        <begin position="108"/>
        <end position="130"/>
    </location>
</feature>
<organism evidence="3 4">
    <name type="scientific">Phaeosphaeria nodorum (strain SN15 / ATCC MYA-4574 / FGSC 10173)</name>
    <name type="common">Glume blotch fungus</name>
    <name type="synonym">Parastagonospora nodorum</name>
    <dbReference type="NCBI Taxonomy" id="321614"/>
    <lineage>
        <taxon>Eukaryota</taxon>
        <taxon>Fungi</taxon>
        <taxon>Dikarya</taxon>
        <taxon>Ascomycota</taxon>
        <taxon>Pezizomycotina</taxon>
        <taxon>Dothideomycetes</taxon>
        <taxon>Pleosporomycetidae</taxon>
        <taxon>Pleosporales</taxon>
        <taxon>Pleosporineae</taxon>
        <taxon>Phaeosphaeriaceae</taxon>
        <taxon>Parastagonospora</taxon>
    </lineage>
</organism>
<keyword evidence="2" id="KW-1133">Transmembrane helix</keyword>
<keyword evidence="4" id="KW-1185">Reference proteome</keyword>
<evidence type="ECO:0000313" key="3">
    <source>
        <dbReference type="EMBL" id="QRC99805.1"/>
    </source>
</evidence>
<evidence type="ECO:0000256" key="2">
    <source>
        <dbReference type="SAM" id="Phobius"/>
    </source>
</evidence>
<evidence type="ECO:0000256" key="1">
    <source>
        <dbReference type="SAM" id="MobiDB-lite"/>
    </source>
</evidence>
<dbReference type="OrthoDB" id="3596604at2759"/>
<dbReference type="AlphaFoldDB" id="A0A7U2F6V1"/>
<proteinExistence type="predicted"/>
<dbReference type="VEuPathDB" id="FungiDB:JI435_067420"/>
<dbReference type="EMBL" id="CP069032">
    <property type="protein sequence ID" value="QRC99805.1"/>
    <property type="molecule type" value="Genomic_DNA"/>
</dbReference>
<keyword evidence="2" id="KW-0812">Transmembrane</keyword>
<protein>
    <submittedName>
        <fullName evidence="3">Uncharacterized protein</fullName>
    </submittedName>
</protein>
<accession>A0A7U2F6V1</accession>
<feature type="transmembrane region" description="Helical" evidence="2">
    <location>
        <begin position="562"/>
        <end position="587"/>
    </location>
</feature>
<feature type="compositionally biased region" description="Polar residues" evidence="1">
    <location>
        <begin position="8"/>
        <end position="20"/>
    </location>
</feature>
<dbReference type="Proteomes" id="UP000663193">
    <property type="component" value="Chromosome 10"/>
</dbReference>
<reference evidence="4" key="1">
    <citation type="journal article" date="2021" name="BMC Genomics">
        <title>Chromosome-level genome assembly and manually-curated proteome of model necrotroph Parastagonospora nodorum Sn15 reveals a genome-wide trove of candidate effector homologs, and redundancy of virulence-related functions within an accessory chromosome.</title>
        <authorList>
            <person name="Bertazzoni S."/>
            <person name="Jones D.A.B."/>
            <person name="Phan H.T."/>
            <person name="Tan K.-C."/>
            <person name="Hane J.K."/>
        </authorList>
    </citation>
    <scope>NUCLEOTIDE SEQUENCE [LARGE SCALE GENOMIC DNA]</scope>
    <source>
        <strain evidence="4">SN15 / ATCC MYA-4574 / FGSC 10173)</strain>
    </source>
</reference>